<dbReference type="PANTHER" id="PTHR44591:SF14">
    <property type="entry name" value="PROTEIN PILG"/>
    <property type="match status" value="1"/>
</dbReference>
<organism evidence="5 6">
    <name type="scientific">Candidatus Desulfobia pelagia</name>
    <dbReference type="NCBI Taxonomy" id="2841692"/>
    <lineage>
        <taxon>Bacteria</taxon>
        <taxon>Pseudomonadati</taxon>
        <taxon>Thermodesulfobacteriota</taxon>
        <taxon>Desulfobulbia</taxon>
        <taxon>Desulfobulbales</taxon>
        <taxon>Desulfobulbaceae</taxon>
        <taxon>Candidatus Desulfobia</taxon>
    </lineage>
</organism>
<feature type="modified residue" description="4-aspartylphosphate" evidence="3">
    <location>
        <position position="332"/>
    </location>
</feature>
<gene>
    <name evidence="5" type="ORF">H8E41_06065</name>
</gene>
<accession>A0A8J6TFH8</accession>
<evidence type="ECO:0000256" key="2">
    <source>
        <dbReference type="ARBA" id="ARBA00023012"/>
    </source>
</evidence>
<dbReference type="Proteomes" id="UP000614424">
    <property type="component" value="Unassembled WGS sequence"/>
</dbReference>
<name>A0A8J6TFH8_9BACT</name>
<dbReference type="SMART" id="SM00448">
    <property type="entry name" value="REC"/>
    <property type="match status" value="1"/>
</dbReference>
<sequence>MANIAIFSADFCNGSSVVKEVLDRTNLTLITDGNIIATAAKNSGMSEAKIERVFSTKVSVFNKFTHERERALANLKLVVAEMLSKNNLLMAGYLGHLIPRTITPVLKVCLVGDIRFRASIAARQQGLSEEAAHKTITALDAERAHWVHTLFDVDSPWSPELYDIVIPMDKTSVTDAAALIEEYMQKDVLQPTEASSREIENSRLASEVEVALAREGHDIFVEARDGAITLTINKQVIMQSRLEQELKAITERVPGVKSIETKLGRTYHEANIYRKYDFELPSKVLLVDDEQEFVQTLSERLILRDMGAAVAQDGQSALNMIAEDQPEVMVLDLKMPGIDGIEVLRRVKETHPEVEVIVLTGHGSEADRVKCIELGAFAYMHKPVDIDLLSKKLKEANDKIRGKNTAIA</sequence>
<dbReference type="Gene3D" id="3.40.50.2300">
    <property type="match status" value="1"/>
</dbReference>
<dbReference type="PANTHER" id="PTHR44591">
    <property type="entry name" value="STRESS RESPONSE REGULATOR PROTEIN 1"/>
    <property type="match status" value="1"/>
</dbReference>
<dbReference type="InterPro" id="IPR050595">
    <property type="entry name" value="Bact_response_regulator"/>
</dbReference>
<dbReference type="InterPro" id="IPR011006">
    <property type="entry name" value="CheY-like_superfamily"/>
</dbReference>
<dbReference type="AlphaFoldDB" id="A0A8J6TFH8"/>
<evidence type="ECO:0000313" key="5">
    <source>
        <dbReference type="EMBL" id="MBC8317452.1"/>
    </source>
</evidence>
<dbReference type="PROSITE" id="PS50110">
    <property type="entry name" value="RESPONSE_REGULATORY"/>
    <property type="match status" value="1"/>
</dbReference>
<reference evidence="5 6" key="1">
    <citation type="submission" date="2020-08" db="EMBL/GenBank/DDBJ databases">
        <title>Bridging the membrane lipid divide: bacteria of the FCB group superphylum have the potential to synthesize archaeal ether lipids.</title>
        <authorList>
            <person name="Villanueva L."/>
            <person name="Von Meijenfeldt F.A.B."/>
            <person name="Westbye A.B."/>
            <person name="Yadav S."/>
            <person name="Hopmans E.C."/>
            <person name="Dutilh B.E."/>
            <person name="Sinninghe Damste J.S."/>
        </authorList>
    </citation>
    <scope>NUCLEOTIDE SEQUENCE [LARGE SCALE GENOMIC DNA]</scope>
    <source>
        <strain evidence="5">NIOZ-UU47</strain>
    </source>
</reference>
<evidence type="ECO:0000256" key="1">
    <source>
        <dbReference type="ARBA" id="ARBA00022553"/>
    </source>
</evidence>
<comment type="caution">
    <text evidence="5">The sequence shown here is derived from an EMBL/GenBank/DDBJ whole genome shotgun (WGS) entry which is preliminary data.</text>
</comment>
<protein>
    <submittedName>
        <fullName evidence="5">Response regulator</fullName>
    </submittedName>
</protein>
<dbReference type="Pfam" id="PF00072">
    <property type="entry name" value="Response_reg"/>
    <property type="match status" value="1"/>
</dbReference>
<dbReference type="EMBL" id="JACNJZ010000090">
    <property type="protein sequence ID" value="MBC8317452.1"/>
    <property type="molecule type" value="Genomic_DNA"/>
</dbReference>
<keyword evidence="2" id="KW-0902">Two-component regulatory system</keyword>
<dbReference type="SUPFAM" id="SSF52172">
    <property type="entry name" value="CheY-like"/>
    <property type="match status" value="1"/>
</dbReference>
<dbReference type="InterPro" id="IPR001789">
    <property type="entry name" value="Sig_transdc_resp-reg_receiver"/>
</dbReference>
<evidence type="ECO:0000256" key="3">
    <source>
        <dbReference type="PROSITE-ProRule" id="PRU00169"/>
    </source>
</evidence>
<dbReference type="GO" id="GO:0000160">
    <property type="term" value="P:phosphorelay signal transduction system"/>
    <property type="evidence" value="ECO:0007669"/>
    <property type="project" value="UniProtKB-KW"/>
</dbReference>
<dbReference type="InterPro" id="IPR027417">
    <property type="entry name" value="P-loop_NTPase"/>
</dbReference>
<feature type="domain" description="Response regulatory" evidence="4">
    <location>
        <begin position="283"/>
        <end position="397"/>
    </location>
</feature>
<evidence type="ECO:0000313" key="6">
    <source>
        <dbReference type="Proteomes" id="UP000614424"/>
    </source>
</evidence>
<keyword evidence="1 3" id="KW-0597">Phosphoprotein</keyword>
<dbReference type="Pfam" id="PF13189">
    <property type="entry name" value="Cytidylate_kin2"/>
    <property type="match status" value="1"/>
</dbReference>
<dbReference type="Gene3D" id="3.40.50.300">
    <property type="entry name" value="P-loop containing nucleotide triphosphate hydrolases"/>
    <property type="match status" value="1"/>
</dbReference>
<evidence type="ECO:0000259" key="4">
    <source>
        <dbReference type="PROSITE" id="PS50110"/>
    </source>
</evidence>
<proteinExistence type="predicted"/>